<accession>A0ABS2G9P3</accession>
<organism evidence="1 2">
    <name type="scientific">Anaerotignum lactatifermentans</name>
    <dbReference type="NCBI Taxonomy" id="160404"/>
    <lineage>
        <taxon>Bacteria</taxon>
        <taxon>Bacillati</taxon>
        <taxon>Bacillota</taxon>
        <taxon>Clostridia</taxon>
        <taxon>Lachnospirales</taxon>
        <taxon>Anaerotignaceae</taxon>
        <taxon>Anaerotignum</taxon>
    </lineage>
</organism>
<reference evidence="1 2" key="1">
    <citation type="journal article" date="2021" name="Sci. Rep.">
        <title>The distribution of antibiotic resistance genes in chicken gut microbiota commensals.</title>
        <authorList>
            <person name="Juricova H."/>
            <person name="Matiasovicova J."/>
            <person name="Kubasova T."/>
            <person name="Cejkova D."/>
            <person name="Rychlik I."/>
        </authorList>
    </citation>
    <scope>NUCLEOTIDE SEQUENCE [LARGE SCALE GENOMIC DNA]</scope>
    <source>
        <strain evidence="1 2">An431b</strain>
    </source>
</reference>
<dbReference type="EMBL" id="JACSNV010000008">
    <property type="protein sequence ID" value="MBM6877882.1"/>
    <property type="molecule type" value="Genomic_DNA"/>
</dbReference>
<comment type="caution">
    <text evidence="1">The sequence shown here is derived from an EMBL/GenBank/DDBJ whole genome shotgun (WGS) entry which is preliminary data.</text>
</comment>
<name>A0ABS2G9P3_9FIRM</name>
<gene>
    <name evidence="1" type="ORF">H9X83_06875</name>
</gene>
<dbReference type="Proteomes" id="UP000729290">
    <property type="component" value="Unassembled WGS sequence"/>
</dbReference>
<protein>
    <recommendedName>
        <fullName evidence="3">Antitoxin</fullName>
    </recommendedName>
</protein>
<evidence type="ECO:0008006" key="3">
    <source>
        <dbReference type="Google" id="ProtNLM"/>
    </source>
</evidence>
<keyword evidence="2" id="KW-1185">Reference proteome</keyword>
<evidence type="ECO:0000313" key="2">
    <source>
        <dbReference type="Proteomes" id="UP000729290"/>
    </source>
</evidence>
<evidence type="ECO:0000313" key="1">
    <source>
        <dbReference type="EMBL" id="MBM6877882.1"/>
    </source>
</evidence>
<sequence length="66" mass="7727">MAMTEERKEYLYQYQKEKLKRVPLDLKKSDYEEVAAAASAKGQSVNGYIKEAIKEKIEREAEKNEQ</sequence>
<proteinExistence type="predicted"/>